<dbReference type="SUPFAM" id="SSF52047">
    <property type="entry name" value="RNI-like"/>
    <property type="match status" value="1"/>
</dbReference>
<sequence>MHRSLQIEEIRCEIVSRVHHDASLAVLAQTCQLFQDPALNILWRKQETLYHLARCFPSDLVIEEDSPDLSGRKRMRLLRPIVATDWERPLFYSHRVRHFIFDGPKYPVDLSDWIFSVLSLSLPGEYVFPNLESLDWSPSEDCFPFIRLFLAPSVSSLSVNFPNSPSCLSLLSALSQKHSSLTAIAFKGQGVDNGYISLFANNLTHIETLDVPGLDWSALQHLSRLTTLRSLRLEKFIAPIPCPLFSSAAFSALETISIDGIATPFLAAMSSAPLRSLSIRFASCISSAEVSVLYRAITANISLTTLTHFTQEIDVEMERTCMIIDNNSMRSLCCFPNLVDVTITSPAGFELDDDTLADLALAAEPRVTLAALHHLAEHCSQLRVLRLPFNATVVPPAAPVSGKRVVHAALQSLYIEDCPIEASLPVSRFLSGIFPHVSVETSSASTGRDRWMEVREQLLHFVAAREEERAWSLS</sequence>
<evidence type="ECO:0000313" key="2">
    <source>
        <dbReference type="Proteomes" id="UP001219525"/>
    </source>
</evidence>
<accession>A0AAD6UWS0</accession>
<organism evidence="1 2">
    <name type="scientific">Mycena pura</name>
    <dbReference type="NCBI Taxonomy" id="153505"/>
    <lineage>
        <taxon>Eukaryota</taxon>
        <taxon>Fungi</taxon>
        <taxon>Dikarya</taxon>
        <taxon>Basidiomycota</taxon>
        <taxon>Agaricomycotina</taxon>
        <taxon>Agaricomycetes</taxon>
        <taxon>Agaricomycetidae</taxon>
        <taxon>Agaricales</taxon>
        <taxon>Marasmiineae</taxon>
        <taxon>Mycenaceae</taxon>
        <taxon>Mycena</taxon>
    </lineage>
</organism>
<dbReference type="Proteomes" id="UP001219525">
    <property type="component" value="Unassembled WGS sequence"/>
</dbReference>
<gene>
    <name evidence="1" type="ORF">GGX14DRAFT_596483</name>
</gene>
<keyword evidence="2" id="KW-1185">Reference proteome</keyword>
<dbReference type="InterPro" id="IPR032675">
    <property type="entry name" value="LRR_dom_sf"/>
</dbReference>
<name>A0AAD6UWS0_9AGAR</name>
<evidence type="ECO:0000313" key="1">
    <source>
        <dbReference type="EMBL" id="KAJ7192025.1"/>
    </source>
</evidence>
<reference evidence="1" key="1">
    <citation type="submission" date="2023-03" db="EMBL/GenBank/DDBJ databases">
        <title>Massive genome expansion in bonnet fungi (Mycena s.s.) driven by repeated elements and novel gene families across ecological guilds.</title>
        <authorList>
            <consortium name="Lawrence Berkeley National Laboratory"/>
            <person name="Harder C.B."/>
            <person name="Miyauchi S."/>
            <person name="Viragh M."/>
            <person name="Kuo A."/>
            <person name="Thoen E."/>
            <person name="Andreopoulos B."/>
            <person name="Lu D."/>
            <person name="Skrede I."/>
            <person name="Drula E."/>
            <person name="Henrissat B."/>
            <person name="Morin E."/>
            <person name="Kohler A."/>
            <person name="Barry K."/>
            <person name="LaButti K."/>
            <person name="Morin E."/>
            <person name="Salamov A."/>
            <person name="Lipzen A."/>
            <person name="Mereny Z."/>
            <person name="Hegedus B."/>
            <person name="Baldrian P."/>
            <person name="Stursova M."/>
            <person name="Weitz H."/>
            <person name="Taylor A."/>
            <person name="Grigoriev I.V."/>
            <person name="Nagy L.G."/>
            <person name="Martin F."/>
            <person name="Kauserud H."/>
        </authorList>
    </citation>
    <scope>NUCLEOTIDE SEQUENCE</scope>
    <source>
        <strain evidence="1">9144</strain>
    </source>
</reference>
<dbReference type="Gene3D" id="3.80.10.10">
    <property type="entry name" value="Ribonuclease Inhibitor"/>
    <property type="match status" value="1"/>
</dbReference>
<protein>
    <recommendedName>
        <fullName evidence="3">F-box domain-containing protein</fullName>
    </recommendedName>
</protein>
<dbReference type="EMBL" id="JARJCW010000125">
    <property type="protein sequence ID" value="KAJ7192025.1"/>
    <property type="molecule type" value="Genomic_DNA"/>
</dbReference>
<evidence type="ECO:0008006" key="3">
    <source>
        <dbReference type="Google" id="ProtNLM"/>
    </source>
</evidence>
<dbReference type="AlphaFoldDB" id="A0AAD6UWS0"/>
<comment type="caution">
    <text evidence="1">The sequence shown here is derived from an EMBL/GenBank/DDBJ whole genome shotgun (WGS) entry which is preliminary data.</text>
</comment>
<proteinExistence type="predicted"/>